<dbReference type="PANTHER" id="PTHR47642:SF5">
    <property type="entry name" value="ATP-DEPENDENT DNA HELICASE"/>
    <property type="match status" value="1"/>
</dbReference>
<accession>A0A1G2SBR2</accession>
<dbReference type="Pfam" id="PF14493">
    <property type="entry name" value="HTH_40"/>
    <property type="match status" value="1"/>
</dbReference>
<dbReference type="STRING" id="1802726.A3B07_02475"/>
<reference evidence="3 4" key="1">
    <citation type="journal article" date="2016" name="Nat. Commun.">
        <title>Thousands of microbial genomes shed light on interconnected biogeochemical processes in an aquifer system.</title>
        <authorList>
            <person name="Anantharaman K."/>
            <person name="Brown C.T."/>
            <person name="Hug L.A."/>
            <person name="Sharon I."/>
            <person name="Castelle C.J."/>
            <person name="Probst A.J."/>
            <person name="Thomas B.C."/>
            <person name="Singh A."/>
            <person name="Wilkins M.J."/>
            <person name="Karaoz U."/>
            <person name="Brodie E.L."/>
            <person name="Williams K.H."/>
            <person name="Hubbard S.S."/>
            <person name="Banfield J.F."/>
        </authorList>
    </citation>
    <scope>NUCLEOTIDE SEQUENCE [LARGE SCALE GENOMIC DNA]</scope>
</reference>
<dbReference type="GO" id="GO:0000723">
    <property type="term" value="P:telomere maintenance"/>
    <property type="evidence" value="ECO:0007669"/>
    <property type="project" value="InterPro"/>
</dbReference>
<evidence type="ECO:0000259" key="2">
    <source>
        <dbReference type="Pfam" id="PF14493"/>
    </source>
</evidence>
<dbReference type="CDD" id="cd18809">
    <property type="entry name" value="SF1_C_RecD"/>
    <property type="match status" value="1"/>
</dbReference>
<dbReference type="Gene3D" id="1.10.10.1390">
    <property type="entry name" value="ATP-dependent DNA helicase RecQ"/>
    <property type="match status" value="1"/>
</dbReference>
<dbReference type="InterPro" id="IPR010285">
    <property type="entry name" value="DNA_helicase_pif1-like_DEAD"/>
</dbReference>
<protein>
    <submittedName>
        <fullName evidence="3">Uncharacterized protein</fullName>
    </submittedName>
</protein>
<dbReference type="Gene3D" id="3.40.50.300">
    <property type="entry name" value="P-loop containing nucleotide triphosphate hydrolases"/>
    <property type="match status" value="2"/>
</dbReference>
<dbReference type="AlphaFoldDB" id="A0A1G2SBR2"/>
<dbReference type="Pfam" id="PF05970">
    <property type="entry name" value="PIF1"/>
    <property type="match status" value="1"/>
</dbReference>
<sequence>MKQSEALAILKMGHNAFITGAAGSGKTHLLNEYIRYLREHNAQIGITASTGIAATHMGGTTIHAWSGLGIRDTLSAYDLEALEEKPYLWKRFENVHVLIIDEISMLHHYRLDLVDKIARSFKRTDKPFGGMQTILCGDFFQLPPVSRAYERPAEFCYHAEVWDKLDLKICYLEEQHRQEDGAYLDILNAIRDNAVSPETTRILATRKNQKPESIAEPTKLYTHNTDVDTENMCELEKIPGETFEYTMTSKGRENLVAILKKSCLAPEKLCLKKGARVMFVKNNFEEKYANGTLGIIEECTSLGIKVRLANKRIIDVKPTSWRIDEDGKVKAEITQYPLRLAWAITIHKSQGMSLDAALVDLSQSFEKGMGYVALSRVRTLGGLSLKGMNSNALEVNPEVTLFDIQFREASQKHTKNLHANSPEEIARSHQEHLRKVAPQKNVKAKKVDTTEETIRLVREGKMLKEIVAIRALKLGTILDHLEKIKENDPTVDLSPLEKNMPKARLQKIIQALNKSGMHGGVYLLTPTKALLSKDISFEEIRIARLLLKK</sequence>
<proteinExistence type="predicted"/>
<organism evidence="3 4">
    <name type="scientific">Candidatus Yonathbacteria bacterium RIFCSPLOWO2_01_FULL_43_27</name>
    <dbReference type="NCBI Taxonomy" id="1802726"/>
    <lineage>
        <taxon>Bacteria</taxon>
        <taxon>Candidatus Yonathiibacteriota</taxon>
    </lineage>
</organism>
<dbReference type="SUPFAM" id="SSF52540">
    <property type="entry name" value="P-loop containing nucleoside triphosphate hydrolases"/>
    <property type="match status" value="2"/>
</dbReference>
<dbReference type="GO" id="GO:0003678">
    <property type="term" value="F:DNA helicase activity"/>
    <property type="evidence" value="ECO:0007669"/>
    <property type="project" value="InterPro"/>
</dbReference>
<evidence type="ECO:0000259" key="1">
    <source>
        <dbReference type="Pfam" id="PF05970"/>
    </source>
</evidence>
<dbReference type="CDD" id="cd18037">
    <property type="entry name" value="DEXSc_Pif1_like"/>
    <property type="match status" value="1"/>
</dbReference>
<gene>
    <name evidence="3" type="ORF">A3B07_02475</name>
</gene>
<dbReference type="InterPro" id="IPR051055">
    <property type="entry name" value="PIF1_helicase"/>
</dbReference>
<dbReference type="PANTHER" id="PTHR47642">
    <property type="entry name" value="ATP-DEPENDENT DNA HELICASE"/>
    <property type="match status" value="1"/>
</dbReference>
<evidence type="ECO:0000313" key="4">
    <source>
        <dbReference type="Proteomes" id="UP000178817"/>
    </source>
</evidence>
<dbReference type="GO" id="GO:0006281">
    <property type="term" value="P:DNA repair"/>
    <property type="evidence" value="ECO:0007669"/>
    <property type="project" value="InterPro"/>
</dbReference>
<dbReference type="Proteomes" id="UP000178817">
    <property type="component" value="Unassembled WGS sequence"/>
</dbReference>
<feature type="domain" description="Helicase Helix-turn-helix" evidence="2">
    <location>
        <begin position="449"/>
        <end position="544"/>
    </location>
</feature>
<comment type="caution">
    <text evidence="3">The sequence shown here is derived from an EMBL/GenBank/DDBJ whole genome shotgun (WGS) entry which is preliminary data.</text>
</comment>
<dbReference type="InterPro" id="IPR027417">
    <property type="entry name" value="P-loop_NTPase"/>
</dbReference>
<dbReference type="InterPro" id="IPR029491">
    <property type="entry name" value="Helicase_HTH"/>
</dbReference>
<evidence type="ECO:0000313" key="3">
    <source>
        <dbReference type="EMBL" id="OHA82465.1"/>
    </source>
</evidence>
<name>A0A1G2SBR2_9BACT</name>
<feature type="domain" description="DNA helicase Pif1-like DEAD-box helicase" evidence="1">
    <location>
        <begin position="9"/>
        <end position="180"/>
    </location>
</feature>
<dbReference type="EMBL" id="MHUV01000006">
    <property type="protein sequence ID" value="OHA82465.1"/>
    <property type="molecule type" value="Genomic_DNA"/>
</dbReference>